<dbReference type="PANTHER" id="PTHR36439:SF1">
    <property type="entry name" value="DUF1697 DOMAIN-CONTAINING PROTEIN"/>
    <property type="match status" value="1"/>
</dbReference>
<dbReference type="RefSeq" id="WP_188372761.1">
    <property type="nucleotide sequence ID" value="NZ_BMDQ01000001.1"/>
</dbReference>
<dbReference type="Gene3D" id="3.30.70.1280">
    <property type="entry name" value="SP0830-like domains"/>
    <property type="match status" value="1"/>
</dbReference>
<dbReference type="Pfam" id="PF08002">
    <property type="entry name" value="DUF1697"/>
    <property type="match status" value="1"/>
</dbReference>
<gene>
    <name evidence="1" type="ORF">GCM10011444_01260</name>
</gene>
<evidence type="ECO:0000313" key="1">
    <source>
        <dbReference type="EMBL" id="GGI55817.1"/>
    </source>
</evidence>
<dbReference type="Proteomes" id="UP000624701">
    <property type="component" value="Unassembled WGS sequence"/>
</dbReference>
<sequence>MKIYIALLRGINVGGHRKVLMAELRELLSKSGLKDVQTYIQSGNVVFQSSDTAKHIKSNIEKAILDYFGFEVTTLIKTDDQLKAIFDNCPFQNEEKEKSYFMMLDSIPDKIGLEEVSELSYSGEEFHITDNCIYFFSANGYGRTKFNSSFFERKLKANATARNYKTMLKLLAMVKEIKSKP</sequence>
<accession>A0ABQ2BTL8</accession>
<dbReference type="PIRSF" id="PIRSF008502">
    <property type="entry name" value="UCP008502"/>
    <property type="match status" value="1"/>
</dbReference>
<protein>
    <recommendedName>
        <fullName evidence="3">DUF1697 domain-containing protein</fullName>
    </recommendedName>
</protein>
<keyword evidence="2" id="KW-1185">Reference proteome</keyword>
<dbReference type="Gene3D" id="3.30.70.1260">
    <property type="entry name" value="bacterial protein sp0830 like"/>
    <property type="match status" value="1"/>
</dbReference>
<name>A0ABQ2BTL8_9FLAO</name>
<comment type="caution">
    <text evidence="1">The sequence shown here is derived from an EMBL/GenBank/DDBJ whole genome shotgun (WGS) entry which is preliminary data.</text>
</comment>
<evidence type="ECO:0008006" key="3">
    <source>
        <dbReference type="Google" id="ProtNLM"/>
    </source>
</evidence>
<dbReference type="SUPFAM" id="SSF160379">
    <property type="entry name" value="SP0830-like"/>
    <property type="match status" value="1"/>
</dbReference>
<dbReference type="InterPro" id="IPR012545">
    <property type="entry name" value="DUF1697"/>
</dbReference>
<reference evidence="2" key="1">
    <citation type="journal article" date="2019" name="Int. J. Syst. Evol. Microbiol.">
        <title>The Global Catalogue of Microorganisms (GCM) 10K type strain sequencing project: providing services to taxonomists for standard genome sequencing and annotation.</title>
        <authorList>
            <consortium name="The Broad Institute Genomics Platform"/>
            <consortium name="The Broad Institute Genome Sequencing Center for Infectious Disease"/>
            <person name="Wu L."/>
            <person name="Ma J."/>
        </authorList>
    </citation>
    <scope>NUCLEOTIDE SEQUENCE [LARGE SCALE GENOMIC DNA]</scope>
    <source>
        <strain evidence="2">CCM 8681</strain>
    </source>
</reference>
<evidence type="ECO:0000313" key="2">
    <source>
        <dbReference type="Proteomes" id="UP000624701"/>
    </source>
</evidence>
<proteinExistence type="predicted"/>
<dbReference type="PANTHER" id="PTHR36439">
    <property type="entry name" value="BLL4334 PROTEIN"/>
    <property type="match status" value="1"/>
</dbReference>
<dbReference type="EMBL" id="BMDQ01000001">
    <property type="protein sequence ID" value="GGI55817.1"/>
    <property type="molecule type" value="Genomic_DNA"/>
</dbReference>
<organism evidence="1 2">
    <name type="scientific">Winogradskyella haliclonae</name>
    <dbReference type="NCBI Taxonomy" id="2048558"/>
    <lineage>
        <taxon>Bacteria</taxon>
        <taxon>Pseudomonadati</taxon>
        <taxon>Bacteroidota</taxon>
        <taxon>Flavobacteriia</taxon>
        <taxon>Flavobacteriales</taxon>
        <taxon>Flavobacteriaceae</taxon>
        <taxon>Winogradskyella</taxon>
    </lineage>
</organism>